<dbReference type="EMBL" id="MCFL01000009">
    <property type="protein sequence ID" value="ORZ38381.1"/>
    <property type="molecule type" value="Genomic_DNA"/>
</dbReference>
<evidence type="ECO:0000313" key="2">
    <source>
        <dbReference type="Proteomes" id="UP000193411"/>
    </source>
</evidence>
<sequence>MMVCRNSKMTRGPSTYHPVKAAQAASLPWWAEDAARIHAKKSHSQGPQVGG</sequence>
<dbReference type="AlphaFoldDB" id="A0A1Y2HXA7"/>
<organism evidence="1 2">
    <name type="scientific">Catenaria anguillulae PL171</name>
    <dbReference type="NCBI Taxonomy" id="765915"/>
    <lineage>
        <taxon>Eukaryota</taxon>
        <taxon>Fungi</taxon>
        <taxon>Fungi incertae sedis</taxon>
        <taxon>Blastocladiomycota</taxon>
        <taxon>Blastocladiomycetes</taxon>
        <taxon>Blastocladiales</taxon>
        <taxon>Catenariaceae</taxon>
        <taxon>Catenaria</taxon>
    </lineage>
</organism>
<gene>
    <name evidence="1" type="ORF">BCR44DRAFT_1429140</name>
</gene>
<comment type="caution">
    <text evidence="1">The sequence shown here is derived from an EMBL/GenBank/DDBJ whole genome shotgun (WGS) entry which is preliminary data.</text>
</comment>
<dbReference type="Proteomes" id="UP000193411">
    <property type="component" value="Unassembled WGS sequence"/>
</dbReference>
<proteinExistence type="predicted"/>
<reference evidence="1 2" key="1">
    <citation type="submission" date="2016-07" db="EMBL/GenBank/DDBJ databases">
        <title>Pervasive Adenine N6-methylation of Active Genes in Fungi.</title>
        <authorList>
            <consortium name="DOE Joint Genome Institute"/>
            <person name="Mondo S.J."/>
            <person name="Dannebaum R.O."/>
            <person name="Kuo R.C."/>
            <person name="Labutti K."/>
            <person name="Haridas S."/>
            <person name="Kuo A."/>
            <person name="Salamov A."/>
            <person name="Ahrendt S.R."/>
            <person name="Lipzen A."/>
            <person name="Sullivan W."/>
            <person name="Andreopoulos W.B."/>
            <person name="Clum A."/>
            <person name="Lindquist E."/>
            <person name="Daum C."/>
            <person name="Ramamoorthy G.K."/>
            <person name="Gryganskyi A."/>
            <person name="Culley D."/>
            <person name="Magnuson J.K."/>
            <person name="James T.Y."/>
            <person name="O'Malley M.A."/>
            <person name="Stajich J.E."/>
            <person name="Spatafora J.W."/>
            <person name="Visel A."/>
            <person name="Grigoriev I.V."/>
        </authorList>
    </citation>
    <scope>NUCLEOTIDE SEQUENCE [LARGE SCALE GENOMIC DNA]</scope>
    <source>
        <strain evidence="1 2">PL171</strain>
    </source>
</reference>
<name>A0A1Y2HXA7_9FUNG</name>
<keyword evidence="2" id="KW-1185">Reference proteome</keyword>
<evidence type="ECO:0000313" key="1">
    <source>
        <dbReference type="EMBL" id="ORZ38381.1"/>
    </source>
</evidence>
<accession>A0A1Y2HXA7</accession>
<protein>
    <submittedName>
        <fullName evidence="1">Uncharacterized protein</fullName>
    </submittedName>
</protein>